<dbReference type="RefSeq" id="WP_202827679.1">
    <property type="nucleotide sequence ID" value="NZ_JAEUXJ010000011.1"/>
</dbReference>
<dbReference type="PANTHER" id="PTHR36837:SF2">
    <property type="entry name" value="POLY(3-HYDROXYALKANOATE) POLYMERASE SUBUNIT PHAC"/>
    <property type="match status" value="1"/>
</dbReference>
<evidence type="ECO:0000313" key="2">
    <source>
        <dbReference type="Proteomes" id="UP000606490"/>
    </source>
</evidence>
<dbReference type="Proteomes" id="UP000606490">
    <property type="component" value="Unassembled WGS sequence"/>
</dbReference>
<name>A0ABS1V8E0_9PROT</name>
<dbReference type="Pfam" id="PF11339">
    <property type="entry name" value="DUF3141"/>
    <property type="match status" value="1"/>
</dbReference>
<dbReference type="PANTHER" id="PTHR36837">
    <property type="entry name" value="POLY(3-HYDROXYALKANOATE) POLYMERASE SUBUNIT PHAC"/>
    <property type="match status" value="1"/>
</dbReference>
<dbReference type="CDD" id="cd07177">
    <property type="entry name" value="terB_like"/>
    <property type="match status" value="1"/>
</dbReference>
<accession>A0ABS1V8E0</accession>
<dbReference type="InterPro" id="IPR051321">
    <property type="entry name" value="PHA/PHB_synthase"/>
</dbReference>
<dbReference type="EMBL" id="JAEUXJ010000011">
    <property type="protein sequence ID" value="MBL6457936.1"/>
    <property type="molecule type" value="Genomic_DNA"/>
</dbReference>
<organism evidence="1 2">
    <name type="scientific">Belnapia mucosa</name>
    <dbReference type="NCBI Taxonomy" id="2804532"/>
    <lineage>
        <taxon>Bacteria</taxon>
        <taxon>Pseudomonadati</taxon>
        <taxon>Pseudomonadota</taxon>
        <taxon>Alphaproteobacteria</taxon>
        <taxon>Acetobacterales</taxon>
        <taxon>Roseomonadaceae</taxon>
        <taxon>Belnapia</taxon>
    </lineage>
</organism>
<dbReference type="SUPFAM" id="SSF53474">
    <property type="entry name" value="alpha/beta-Hydrolases"/>
    <property type="match status" value="1"/>
</dbReference>
<protein>
    <submittedName>
        <fullName evidence="1">DUF3141 domain-containing protein</fullName>
    </submittedName>
</protein>
<dbReference type="InterPro" id="IPR024501">
    <property type="entry name" value="DUF3141"/>
</dbReference>
<dbReference type="InterPro" id="IPR029058">
    <property type="entry name" value="AB_hydrolase_fold"/>
</dbReference>
<proteinExistence type="predicted"/>
<evidence type="ECO:0000313" key="1">
    <source>
        <dbReference type="EMBL" id="MBL6457936.1"/>
    </source>
</evidence>
<keyword evidence="2" id="KW-1185">Reference proteome</keyword>
<sequence length="773" mass="84333">MTVVTPPPGREMLARGAETMSRAVDQARTLADVAARQAEALTPRDLPSVPPVPADPLSLMRAAAEYTVDATQRGILFLDAMRQAGNTFVEHEAAGCPPVLFFQWDMVVDGRSLPRPCNYALVRIRRPEGAAPQDPKLRPFVIIDPRAGHGAGIGGFKSDSQVGVALRRGHPVYFVIFFRDPEPGQTILDITQAEGVFLRRVHELHPEAPKPVVIGNCQGGWAVMMLGASQPDLTGALVLNGAPLSYWAGERGRNPMRYLGGLAGGSWPAAMLADLGNGRFDGANLVLNFESLSPANTWFKKYYNLYANVDRETPRFLEFEKWWGGYFLMNRDEIRWIVENLFIGNRFSRGEISAGGGATFNMRAVRSPVVVFASAGDNITPPGQALRWIADVYRDEHEIKSLGQTIVYLVHEDIGHLGIFVSGAVALKEHTEIAETLQLIDSVAPGLYEMVISTEGDAPLTAGSAWHVELKERSMEHIRARSGEAKNEAFPLVARISALNQSVYDLFVSPVLRQFATEETAELRRQMHPMRLRRTLFSDHNPAMAAVPAMAEAARRNRAPAAPTNPFRLWENLWADTVERSFDMYRDIRDGWTEYAFHALYGALGTMGVGGTEPVEEAPPAPQAEAPEVREALGRMQEGGYAAAVIRMMILLARARGGVRRSRLARSNALLTTELPFAAMTPAERQAMIRQQTVIAGMAPAEALASLPALLPEPEERVRALAAVESVAGPEEELGEAAQAMLAQLRNVLRSTAPAAAVPVPVPVGYEAAAVPD</sequence>
<dbReference type="Gene3D" id="3.40.50.1820">
    <property type="entry name" value="alpha/beta hydrolase"/>
    <property type="match status" value="1"/>
</dbReference>
<reference evidence="1 2" key="1">
    <citation type="submission" date="2021-01" db="EMBL/GenBank/DDBJ databases">
        <title>Belnapia mucosa sp. nov. and Belnapia arida sp. nov., isolated from the Tabernas Desert (Almeria, Spain).</title>
        <authorList>
            <person name="Molina-Menor E."/>
            <person name="Vidal-Verdu A."/>
            <person name="Calonge A."/>
            <person name="Satari L."/>
            <person name="Pereto Magraner J."/>
            <person name="Porcar Miralles M."/>
        </authorList>
    </citation>
    <scope>NUCLEOTIDE SEQUENCE [LARGE SCALE GENOMIC DNA]</scope>
    <source>
        <strain evidence="1 2">T6</strain>
    </source>
</reference>
<comment type="caution">
    <text evidence="1">The sequence shown here is derived from an EMBL/GenBank/DDBJ whole genome shotgun (WGS) entry which is preliminary data.</text>
</comment>
<gene>
    <name evidence="1" type="ORF">JMJ55_21610</name>
</gene>